<dbReference type="InterPro" id="IPR027961">
    <property type="entry name" value="DUF4442"/>
</dbReference>
<sequence>MLKMITPKKINAFTFLKLPSAWWAGVRCKTISEESCTVKVRHKWFNQNPFKSMYFATQAMAAELSTGALVMSFIQKSDARVSMLVARNEATFTKKATGIITFTCNDGKAIQQAIEKTVATGEGQTVWMESRGVNQDGVEVSQFRFEWTVKKKA</sequence>
<dbReference type="Proteomes" id="UP000028980">
    <property type="component" value="Unassembled WGS sequence"/>
</dbReference>
<reference evidence="1 2" key="1">
    <citation type="journal article" date="2014" name="Genome Announc.">
        <title>Draft Genome Sequences of Marine Flavobacterium Nonlabens Strains NR17, NR24, NR27, NR32, NR33, and Ara13.</title>
        <authorList>
            <person name="Nakanishi M."/>
            <person name="Meirelles P."/>
            <person name="Suzuki R."/>
            <person name="Takatani N."/>
            <person name="Mino S."/>
            <person name="Suda W."/>
            <person name="Oshima K."/>
            <person name="Hattori M."/>
            <person name="Ohkuma M."/>
            <person name="Hosokawa M."/>
            <person name="Miyashita K."/>
            <person name="Thompson F.L."/>
            <person name="Niwa A."/>
            <person name="Sawabe T."/>
            <person name="Sawabe T."/>
        </authorList>
    </citation>
    <scope>NUCLEOTIDE SEQUENCE [LARGE SCALE GENOMIC DNA]</scope>
    <source>
        <strain evidence="2">JCM19296</strain>
    </source>
</reference>
<accession>A0A081D9Z7</accession>
<organism evidence="1 2">
    <name type="scientific">Nonlabens ulvanivorans</name>
    <name type="common">Persicivirga ulvanivorans</name>
    <dbReference type="NCBI Taxonomy" id="906888"/>
    <lineage>
        <taxon>Bacteria</taxon>
        <taxon>Pseudomonadati</taxon>
        <taxon>Bacteroidota</taxon>
        <taxon>Flavobacteriia</taxon>
        <taxon>Flavobacteriales</taxon>
        <taxon>Flavobacteriaceae</taxon>
        <taxon>Nonlabens</taxon>
    </lineage>
</organism>
<gene>
    <name evidence="1" type="ORF">JCM19296_1335</name>
</gene>
<dbReference type="InterPro" id="IPR029069">
    <property type="entry name" value="HotDog_dom_sf"/>
</dbReference>
<protein>
    <recommendedName>
        <fullName evidence="3">Thioesterase</fullName>
    </recommendedName>
</protein>
<proteinExistence type="predicted"/>
<dbReference type="AlphaFoldDB" id="A0A081D9Z7"/>
<dbReference type="Pfam" id="PF14539">
    <property type="entry name" value="DUF4442"/>
    <property type="match status" value="1"/>
</dbReference>
<dbReference type="EMBL" id="BBLG01000002">
    <property type="protein sequence ID" value="GAK75743.1"/>
    <property type="molecule type" value="Genomic_DNA"/>
</dbReference>
<dbReference type="SUPFAM" id="SSF54637">
    <property type="entry name" value="Thioesterase/thiol ester dehydrase-isomerase"/>
    <property type="match status" value="1"/>
</dbReference>
<name>A0A081D9Z7_NONUL</name>
<evidence type="ECO:0000313" key="1">
    <source>
        <dbReference type="EMBL" id="GAK75743.1"/>
    </source>
</evidence>
<dbReference type="Gene3D" id="3.10.129.10">
    <property type="entry name" value="Hotdog Thioesterase"/>
    <property type="match status" value="1"/>
</dbReference>
<comment type="caution">
    <text evidence="1">The sequence shown here is derived from an EMBL/GenBank/DDBJ whole genome shotgun (WGS) entry which is preliminary data.</text>
</comment>
<evidence type="ECO:0000313" key="2">
    <source>
        <dbReference type="Proteomes" id="UP000028980"/>
    </source>
</evidence>
<evidence type="ECO:0008006" key="3">
    <source>
        <dbReference type="Google" id="ProtNLM"/>
    </source>
</evidence>
<dbReference type="RefSeq" id="WP_200875718.1">
    <property type="nucleotide sequence ID" value="NZ_JBDUVS010000004.1"/>
</dbReference>